<feature type="domain" description="DNA replication/recombination mediator RecO N-terminal" evidence="8">
    <location>
        <begin position="1"/>
        <end position="83"/>
    </location>
</feature>
<dbReference type="InterPro" id="IPR022572">
    <property type="entry name" value="DNA_rep/recomb_RecO_N"/>
</dbReference>
<evidence type="ECO:0000256" key="4">
    <source>
        <dbReference type="ARBA" id="ARBA00023172"/>
    </source>
</evidence>
<evidence type="ECO:0000256" key="2">
    <source>
        <dbReference type="ARBA" id="ARBA00021310"/>
    </source>
</evidence>
<sequence>MLHKTRGIALSYIKYKESSIIAKIYTELFGVQTYIVNGVRSSSAKHNRIALFQPLTLLDLVVYHKGKQDEIHRISEIKCYHPFKTLPYHVLKSSLALFITEILVKSLREEEENQPLFYFLEQSVIYLDEADDGFENFHIQFMLQLASYLGFGVETQEDLEREIHHHHFPQIGDAIELTAMGRMIAEDYGTVIALDRTRRVSILEKTLFFFKIHLEGLGEIRSLDVLKEVLK</sequence>
<evidence type="ECO:0000256" key="5">
    <source>
        <dbReference type="ARBA" id="ARBA00023204"/>
    </source>
</evidence>
<dbReference type="Gene3D" id="2.40.50.140">
    <property type="entry name" value="Nucleic acid-binding proteins"/>
    <property type="match status" value="1"/>
</dbReference>
<evidence type="ECO:0000256" key="7">
    <source>
        <dbReference type="HAMAP-Rule" id="MF_00201"/>
    </source>
</evidence>
<evidence type="ECO:0000313" key="10">
    <source>
        <dbReference type="Proteomes" id="UP000256373"/>
    </source>
</evidence>
<dbReference type="HAMAP" id="MF_00201">
    <property type="entry name" value="RecO"/>
    <property type="match status" value="1"/>
</dbReference>
<gene>
    <name evidence="7 9" type="primary">recO</name>
    <name evidence="9" type="ORF">DSL64_18245</name>
</gene>
<organism evidence="9 10">
    <name type="scientific">Dyadobacter luteus</name>
    <dbReference type="NCBI Taxonomy" id="2259619"/>
    <lineage>
        <taxon>Bacteria</taxon>
        <taxon>Pseudomonadati</taxon>
        <taxon>Bacteroidota</taxon>
        <taxon>Cytophagia</taxon>
        <taxon>Cytophagales</taxon>
        <taxon>Spirosomataceae</taxon>
        <taxon>Dyadobacter</taxon>
    </lineage>
</organism>
<name>A0A3D8Y941_9BACT</name>
<dbReference type="GO" id="GO:0006302">
    <property type="term" value="P:double-strand break repair"/>
    <property type="evidence" value="ECO:0007669"/>
    <property type="project" value="TreeGrafter"/>
</dbReference>
<evidence type="ECO:0000256" key="6">
    <source>
        <dbReference type="ARBA" id="ARBA00033409"/>
    </source>
</evidence>
<keyword evidence="3 7" id="KW-0227">DNA damage</keyword>
<evidence type="ECO:0000256" key="3">
    <source>
        <dbReference type="ARBA" id="ARBA00022763"/>
    </source>
</evidence>
<keyword evidence="4 7" id="KW-0233">DNA recombination</keyword>
<proteinExistence type="inferred from homology"/>
<dbReference type="InterPro" id="IPR012340">
    <property type="entry name" value="NA-bd_OB-fold"/>
</dbReference>
<dbReference type="InterPro" id="IPR037278">
    <property type="entry name" value="ARFGAP/RecO"/>
</dbReference>
<keyword evidence="5 7" id="KW-0234">DNA repair</keyword>
<comment type="similarity">
    <text evidence="1 7">Belongs to the RecO family.</text>
</comment>
<dbReference type="Pfam" id="PF11967">
    <property type="entry name" value="RecO_N"/>
    <property type="match status" value="1"/>
</dbReference>
<dbReference type="InterPro" id="IPR003717">
    <property type="entry name" value="RecO"/>
</dbReference>
<comment type="function">
    <text evidence="7">Involved in DNA repair and RecF pathway recombination.</text>
</comment>
<dbReference type="OrthoDB" id="9789152at2"/>
<dbReference type="AlphaFoldDB" id="A0A3D8Y941"/>
<dbReference type="GO" id="GO:0043590">
    <property type="term" value="C:bacterial nucleoid"/>
    <property type="evidence" value="ECO:0007669"/>
    <property type="project" value="TreeGrafter"/>
</dbReference>
<dbReference type="GO" id="GO:0006310">
    <property type="term" value="P:DNA recombination"/>
    <property type="evidence" value="ECO:0007669"/>
    <property type="project" value="UniProtKB-UniRule"/>
</dbReference>
<dbReference type="NCBIfam" id="TIGR00613">
    <property type="entry name" value="reco"/>
    <property type="match status" value="1"/>
</dbReference>
<dbReference type="InterPro" id="IPR042242">
    <property type="entry name" value="RecO_C"/>
</dbReference>
<evidence type="ECO:0000259" key="8">
    <source>
        <dbReference type="Pfam" id="PF11967"/>
    </source>
</evidence>
<evidence type="ECO:0000256" key="1">
    <source>
        <dbReference type="ARBA" id="ARBA00007452"/>
    </source>
</evidence>
<comment type="caution">
    <text evidence="9">The sequence shown here is derived from an EMBL/GenBank/DDBJ whole genome shotgun (WGS) entry which is preliminary data.</text>
</comment>
<reference evidence="9 10" key="1">
    <citation type="submission" date="2018-07" db="EMBL/GenBank/DDBJ databases">
        <title>Dyadobacter roseus sp. nov., isolated from rose rhizosphere soil.</title>
        <authorList>
            <person name="Chen L."/>
        </authorList>
    </citation>
    <scope>NUCLEOTIDE SEQUENCE [LARGE SCALE GENOMIC DNA]</scope>
    <source>
        <strain evidence="9 10">RS19</strain>
    </source>
</reference>
<dbReference type="Proteomes" id="UP000256373">
    <property type="component" value="Unassembled WGS sequence"/>
</dbReference>
<evidence type="ECO:0000313" key="9">
    <source>
        <dbReference type="EMBL" id="REA59350.1"/>
    </source>
</evidence>
<dbReference type="PANTHER" id="PTHR33991:SF1">
    <property type="entry name" value="DNA REPAIR PROTEIN RECO"/>
    <property type="match status" value="1"/>
</dbReference>
<dbReference type="RefSeq" id="WP_115832442.1">
    <property type="nucleotide sequence ID" value="NZ_QNUL01000016.1"/>
</dbReference>
<dbReference type="PANTHER" id="PTHR33991">
    <property type="entry name" value="DNA REPAIR PROTEIN RECO"/>
    <property type="match status" value="1"/>
</dbReference>
<dbReference type="Pfam" id="PF02565">
    <property type="entry name" value="RecO_C"/>
    <property type="match status" value="1"/>
</dbReference>
<dbReference type="Gene3D" id="1.20.1440.120">
    <property type="entry name" value="Recombination protein O, C-terminal domain"/>
    <property type="match status" value="1"/>
</dbReference>
<dbReference type="SUPFAM" id="SSF57863">
    <property type="entry name" value="ArfGap/RecO-like zinc finger"/>
    <property type="match status" value="1"/>
</dbReference>
<accession>A0A3D8Y941</accession>
<dbReference type="SUPFAM" id="SSF50249">
    <property type="entry name" value="Nucleic acid-binding proteins"/>
    <property type="match status" value="1"/>
</dbReference>
<keyword evidence="10" id="KW-1185">Reference proteome</keyword>
<dbReference type="EMBL" id="QNUL01000016">
    <property type="protein sequence ID" value="REA59350.1"/>
    <property type="molecule type" value="Genomic_DNA"/>
</dbReference>
<protein>
    <recommendedName>
        <fullName evidence="2 7">DNA repair protein RecO</fullName>
    </recommendedName>
    <alternativeName>
        <fullName evidence="6 7">Recombination protein O</fullName>
    </alternativeName>
</protein>